<evidence type="ECO:0000256" key="5">
    <source>
        <dbReference type="ARBA" id="ARBA00022603"/>
    </source>
</evidence>
<comment type="catalytic activity">
    <reaction evidence="12">
        <text>L-arginyl-[protein] + 2 S-adenosyl-L-methionine = N(omega),N(omega)-dimethyl-L-arginyl-[protein] + 2 S-adenosyl-L-homocysteine + 2 H(+)</text>
        <dbReference type="Rhea" id="RHEA:48096"/>
        <dbReference type="Rhea" id="RHEA-COMP:10532"/>
        <dbReference type="Rhea" id="RHEA-COMP:11991"/>
        <dbReference type="ChEBI" id="CHEBI:15378"/>
        <dbReference type="ChEBI" id="CHEBI:29965"/>
        <dbReference type="ChEBI" id="CHEBI:57856"/>
        <dbReference type="ChEBI" id="CHEBI:59789"/>
        <dbReference type="ChEBI" id="CHEBI:61897"/>
        <dbReference type="EC" id="2.1.1.319"/>
    </reaction>
</comment>
<evidence type="ECO:0000256" key="3">
    <source>
        <dbReference type="ARBA" id="ARBA00011925"/>
    </source>
</evidence>
<sequence length="420" mass="47961">MNLNKNHTLKSCIHVRFSILKSKFEWSQWLMLNKQVADPPLEKLHYSFRSYFSGNKIPLFQFPVSKQLDCCQAGSQSFVITFEKHSYILQFKTITGLYYSCLSQQQSVLQDYGRTATYHKAILLNEMDFKDKVVLDVGGSGMLSFFALQAGAAKVYSLQSGPMAKYTQSLVQSNDQSGRILVLNRDLDSVVCPEEVDLLLTELTGHLLLSDPQIHKVLSVKKWLKSGGLMFPSWADVHLAPFSDEQLYFENYARAAFWQQRNFYGINLSPLHNSAVDEFFRQPIVDTFEVQILMSRSVKHQINFKEATPEDLQRLEIPFMFTLQQSGLVHGLAFWFDLAFQGSKATVWMSTAPTEPLTRWYQVRCLFQTPLFAKMGQTLTGTVLLAANDRQSYDIHITATIDQSGFTSGNVLDLKNPFFR</sequence>
<evidence type="ECO:0000313" key="16">
    <source>
        <dbReference type="Proteomes" id="UP000261520"/>
    </source>
</evidence>
<keyword evidence="10" id="KW-0804">Transcription</keyword>
<dbReference type="InterPro" id="IPR029063">
    <property type="entry name" value="SAM-dependent_MTases_sf"/>
</dbReference>
<dbReference type="Gene3D" id="2.30.29.30">
    <property type="entry name" value="Pleckstrin-homology domain (PH domain)/Phosphotyrosine-binding domain (PTB)"/>
    <property type="match status" value="1"/>
</dbReference>
<dbReference type="FunFam" id="2.70.160.11:FF:000002">
    <property type="entry name" value="Probable histone-arginine methyltransferase CARM1"/>
    <property type="match status" value="1"/>
</dbReference>
<keyword evidence="11" id="KW-0539">Nucleus</keyword>
<dbReference type="PROSITE" id="PS51678">
    <property type="entry name" value="SAM_MT_PRMT"/>
    <property type="match status" value="1"/>
</dbReference>
<accession>A0A3B4AAX6</accession>
<evidence type="ECO:0000259" key="14">
    <source>
        <dbReference type="Pfam" id="PF22528"/>
    </source>
</evidence>
<dbReference type="InterPro" id="IPR055135">
    <property type="entry name" value="PRMT_dom"/>
</dbReference>
<evidence type="ECO:0000256" key="9">
    <source>
        <dbReference type="ARBA" id="ARBA00023015"/>
    </source>
</evidence>
<evidence type="ECO:0000256" key="10">
    <source>
        <dbReference type="ARBA" id="ARBA00023163"/>
    </source>
</evidence>
<keyword evidence="6 13" id="KW-0808">Transferase</keyword>
<dbReference type="GO" id="GO:0005634">
    <property type="term" value="C:nucleus"/>
    <property type="evidence" value="ECO:0007669"/>
    <property type="project" value="UniProtKB-SubCell"/>
</dbReference>
<dbReference type="AlphaFoldDB" id="A0A3B4AAX6"/>
<proteinExistence type="predicted"/>
<feature type="domain" description="Protein arginine N-methyltransferase" evidence="14">
    <location>
        <begin position="235"/>
        <end position="395"/>
    </location>
</feature>
<dbReference type="Pfam" id="PF11531">
    <property type="entry name" value="CARM1"/>
    <property type="match status" value="1"/>
</dbReference>
<protein>
    <recommendedName>
        <fullName evidence="3">type I protein arginine methyltransferase</fullName>
        <ecNumber evidence="3">2.1.1.319</ecNumber>
    </recommendedName>
</protein>
<evidence type="ECO:0000256" key="7">
    <source>
        <dbReference type="ARBA" id="ARBA00022691"/>
    </source>
</evidence>
<dbReference type="EC" id="2.1.1.319" evidence="3"/>
<evidence type="ECO:0000256" key="6">
    <source>
        <dbReference type="ARBA" id="ARBA00022679"/>
    </source>
</evidence>
<keyword evidence="8" id="KW-0156">Chromatin regulator</keyword>
<dbReference type="GO" id="GO:0035242">
    <property type="term" value="F:protein-arginine omega-N asymmetric methyltransferase activity"/>
    <property type="evidence" value="ECO:0007669"/>
    <property type="project" value="UniProtKB-EC"/>
</dbReference>
<evidence type="ECO:0000256" key="13">
    <source>
        <dbReference type="PROSITE-ProRule" id="PRU01015"/>
    </source>
</evidence>
<organism evidence="15 16">
    <name type="scientific">Periophthalmus magnuspinnatus</name>
    <dbReference type="NCBI Taxonomy" id="409849"/>
    <lineage>
        <taxon>Eukaryota</taxon>
        <taxon>Metazoa</taxon>
        <taxon>Chordata</taxon>
        <taxon>Craniata</taxon>
        <taxon>Vertebrata</taxon>
        <taxon>Euteleostomi</taxon>
        <taxon>Actinopterygii</taxon>
        <taxon>Neopterygii</taxon>
        <taxon>Teleostei</taxon>
        <taxon>Neoteleostei</taxon>
        <taxon>Acanthomorphata</taxon>
        <taxon>Gobiaria</taxon>
        <taxon>Gobiiformes</taxon>
        <taxon>Gobioidei</taxon>
        <taxon>Gobiidae</taxon>
        <taxon>Oxudercinae</taxon>
        <taxon>Periophthalmus</taxon>
    </lineage>
</organism>
<dbReference type="GO" id="GO:0005737">
    <property type="term" value="C:cytoplasm"/>
    <property type="evidence" value="ECO:0007669"/>
    <property type="project" value="UniProtKB-SubCell"/>
</dbReference>
<evidence type="ECO:0000256" key="1">
    <source>
        <dbReference type="ARBA" id="ARBA00004123"/>
    </source>
</evidence>
<evidence type="ECO:0000256" key="4">
    <source>
        <dbReference type="ARBA" id="ARBA00022490"/>
    </source>
</evidence>
<dbReference type="InterPro" id="IPR011993">
    <property type="entry name" value="PH-like_dom_sf"/>
</dbReference>
<dbReference type="Gene3D" id="3.40.50.150">
    <property type="entry name" value="Vaccinia Virus protein VP39"/>
    <property type="match status" value="1"/>
</dbReference>
<keyword evidence="16" id="KW-1185">Reference proteome</keyword>
<evidence type="ECO:0000256" key="11">
    <source>
        <dbReference type="ARBA" id="ARBA00023242"/>
    </source>
</evidence>
<dbReference type="SUPFAM" id="SSF53335">
    <property type="entry name" value="S-adenosyl-L-methionine-dependent methyltransferases"/>
    <property type="match status" value="1"/>
</dbReference>
<dbReference type="STRING" id="409849.ENSPMGP00000013779"/>
<name>A0A3B4AAX6_9GOBI</name>
<dbReference type="Pfam" id="PF22528">
    <property type="entry name" value="PRMT_C"/>
    <property type="match status" value="1"/>
</dbReference>
<keyword evidence="7 13" id="KW-0949">S-adenosyl-L-methionine</keyword>
<dbReference type="PANTHER" id="PTHR11006">
    <property type="entry name" value="PROTEIN ARGININE N-METHYLTRANSFERASE"/>
    <property type="match status" value="1"/>
</dbReference>
<evidence type="ECO:0000256" key="8">
    <source>
        <dbReference type="ARBA" id="ARBA00022853"/>
    </source>
</evidence>
<dbReference type="InterPro" id="IPR025799">
    <property type="entry name" value="Arg_MeTrfase"/>
</dbReference>
<evidence type="ECO:0000256" key="12">
    <source>
        <dbReference type="ARBA" id="ARBA00049086"/>
    </source>
</evidence>
<dbReference type="Proteomes" id="UP000261520">
    <property type="component" value="Unplaced"/>
</dbReference>
<keyword evidence="4" id="KW-0963">Cytoplasm</keyword>
<dbReference type="PANTHER" id="PTHR11006:SF49">
    <property type="entry name" value="HISTONE-ARGININE METHYLTRANSFERASE CARM1"/>
    <property type="match status" value="1"/>
</dbReference>
<dbReference type="Gene3D" id="2.70.160.11">
    <property type="entry name" value="Hnrnp arginine n-methyltransferase1"/>
    <property type="match status" value="1"/>
</dbReference>
<dbReference type="GO" id="GO:0070611">
    <property type="term" value="F:histone H3R2 methyltransferase activity"/>
    <property type="evidence" value="ECO:0007669"/>
    <property type="project" value="TreeGrafter"/>
</dbReference>
<evidence type="ECO:0000313" key="15">
    <source>
        <dbReference type="Ensembl" id="ENSPMGP00000013779.1"/>
    </source>
</evidence>
<evidence type="ECO:0000256" key="2">
    <source>
        <dbReference type="ARBA" id="ARBA00004496"/>
    </source>
</evidence>
<comment type="subcellular location">
    <subcellularLocation>
        <location evidence="2">Cytoplasm</location>
    </subcellularLocation>
    <subcellularLocation>
        <location evidence="1">Nucleus</location>
    </subcellularLocation>
</comment>
<dbReference type="GO" id="GO:0032259">
    <property type="term" value="P:methylation"/>
    <property type="evidence" value="ECO:0007669"/>
    <property type="project" value="UniProtKB-KW"/>
</dbReference>
<keyword evidence="9" id="KW-0805">Transcription regulation</keyword>
<dbReference type="Ensembl" id="ENSPMGT00000014708.1">
    <property type="protein sequence ID" value="ENSPMGP00000013779.1"/>
    <property type="gene ID" value="ENSPMGG00000011331.1"/>
</dbReference>
<reference evidence="15" key="1">
    <citation type="submission" date="2025-08" db="UniProtKB">
        <authorList>
            <consortium name="Ensembl"/>
        </authorList>
    </citation>
    <scope>IDENTIFICATION</scope>
</reference>
<reference evidence="15" key="2">
    <citation type="submission" date="2025-09" db="UniProtKB">
        <authorList>
            <consortium name="Ensembl"/>
        </authorList>
    </citation>
    <scope>IDENTIFICATION</scope>
</reference>
<keyword evidence="5 13" id="KW-0489">Methyltransferase</keyword>